<evidence type="ECO:0000256" key="9">
    <source>
        <dbReference type="ARBA" id="ARBA00022958"/>
    </source>
</evidence>
<comment type="similarity">
    <text evidence="3 19">In the N-terminal section; belongs to the NnrE/AIBP family.</text>
</comment>
<evidence type="ECO:0000256" key="13">
    <source>
        <dbReference type="ARBA" id="ARBA00023268"/>
    </source>
</evidence>
<evidence type="ECO:0000256" key="18">
    <source>
        <dbReference type="HAMAP-Rule" id="MF_01966"/>
    </source>
</evidence>
<evidence type="ECO:0000256" key="7">
    <source>
        <dbReference type="ARBA" id="ARBA00022840"/>
    </source>
</evidence>
<dbReference type="Pfam" id="PF03853">
    <property type="entry name" value="YjeF_N"/>
    <property type="match status" value="1"/>
</dbReference>
<comment type="similarity">
    <text evidence="4 19">In the C-terminal section; belongs to the NnrD/CARKD family.</text>
</comment>
<feature type="binding site" evidence="18">
    <location>
        <position position="120"/>
    </location>
    <ligand>
        <name>K(+)</name>
        <dbReference type="ChEBI" id="CHEBI:29103"/>
    </ligand>
</feature>
<dbReference type="RefSeq" id="WP_124274249.1">
    <property type="nucleotide sequence ID" value="NZ_JARUMK010000001.1"/>
</dbReference>
<evidence type="ECO:0000313" key="23">
    <source>
        <dbReference type="Proteomes" id="UP001382181"/>
    </source>
</evidence>
<evidence type="ECO:0000256" key="1">
    <source>
        <dbReference type="ARBA" id="ARBA00000013"/>
    </source>
</evidence>
<name>A0ABU8A611_9ACTN</name>
<evidence type="ECO:0000259" key="21">
    <source>
        <dbReference type="PROSITE" id="PS51385"/>
    </source>
</evidence>
<comment type="caution">
    <text evidence="22">The sequence shown here is derived from an EMBL/GenBank/DDBJ whole genome shotgun (WGS) entry which is preliminary data.</text>
</comment>
<keyword evidence="23" id="KW-1185">Reference proteome</keyword>
<evidence type="ECO:0000256" key="15">
    <source>
        <dbReference type="ARBA" id="ARBA00048238"/>
    </source>
</evidence>
<dbReference type="HAMAP" id="MF_01966">
    <property type="entry name" value="NADHX_epimerase"/>
    <property type="match status" value="1"/>
</dbReference>
<evidence type="ECO:0000259" key="20">
    <source>
        <dbReference type="PROSITE" id="PS51383"/>
    </source>
</evidence>
<feature type="domain" description="YjeF C-terminal" evidence="20">
    <location>
        <begin position="218"/>
        <end position="479"/>
    </location>
</feature>
<comment type="catalytic activity">
    <reaction evidence="16 17 19">
        <text>(6S)-NADPHX + ADP = AMP + phosphate + NADPH + H(+)</text>
        <dbReference type="Rhea" id="RHEA:32235"/>
        <dbReference type="ChEBI" id="CHEBI:15378"/>
        <dbReference type="ChEBI" id="CHEBI:43474"/>
        <dbReference type="ChEBI" id="CHEBI:57783"/>
        <dbReference type="ChEBI" id="CHEBI:64076"/>
        <dbReference type="ChEBI" id="CHEBI:456215"/>
        <dbReference type="ChEBI" id="CHEBI:456216"/>
        <dbReference type="EC" id="4.2.1.136"/>
    </reaction>
</comment>
<dbReference type="Gene3D" id="3.40.1190.20">
    <property type="match status" value="1"/>
</dbReference>
<evidence type="ECO:0000256" key="14">
    <source>
        <dbReference type="ARBA" id="ARBA00025153"/>
    </source>
</evidence>
<comment type="catalytic activity">
    <reaction evidence="15 17 19">
        <text>(6S)-NADHX + ADP = AMP + phosphate + NADH + H(+)</text>
        <dbReference type="Rhea" id="RHEA:32223"/>
        <dbReference type="ChEBI" id="CHEBI:15378"/>
        <dbReference type="ChEBI" id="CHEBI:43474"/>
        <dbReference type="ChEBI" id="CHEBI:57945"/>
        <dbReference type="ChEBI" id="CHEBI:64074"/>
        <dbReference type="ChEBI" id="CHEBI:456215"/>
        <dbReference type="ChEBI" id="CHEBI:456216"/>
        <dbReference type="EC" id="4.2.1.136"/>
    </reaction>
</comment>
<dbReference type="EMBL" id="JARUMK010000001">
    <property type="protein sequence ID" value="MEH0561792.1"/>
    <property type="molecule type" value="Genomic_DNA"/>
</dbReference>
<feature type="binding site" evidence="17">
    <location>
        <position position="307"/>
    </location>
    <ligand>
        <name>(6S)-NADPHX</name>
        <dbReference type="ChEBI" id="CHEBI:64076"/>
    </ligand>
</feature>
<comment type="subunit">
    <text evidence="17">Homotetramer.</text>
</comment>
<feature type="binding site" evidence="17">
    <location>
        <position position="253"/>
    </location>
    <ligand>
        <name>(6S)-NADPHX</name>
        <dbReference type="ChEBI" id="CHEBI:64076"/>
    </ligand>
</feature>
<comment type="similarity">
    <text evidence="18">Belongs to the NnrE/AIBP family.</text>
</comment>
<accession>A0ABU8A611</accession>
<feature type="binding site" evidence="18">
    <location>
        <position position="153"/>
    </location>
    <ligand>
        <name>(6S)-NADPHX</name>
        <dbReference type="ChEBI" id="CHEBI:64076"/>
    </ligand>
</feature>
<evidence type="ECO:0000256" key="4">
    <source>
        <dbReference type="ARBA" id="ARBA00009524"/>
    </source>
</evidence>
<feature type="binding site" evidence="17">
    <location>
        <begin position="392"/>
        <end position="396"/>
    </location>
    <ligand>
        <name>AMP</name>
        <dbReference type="ChEBI" id="CHEBI:456215"/>
    </ligand>
</feature>
<protein>
    <recommendedName>
        <fullName evidence="19">Bifunctional NAD(P)H-hydrate repair enzyme</fullName>
    </recommendedName>
    <alternativeName>
        <fullName evidence="19">Nicotinamide nucleotide repair protein</fullName>
    </alternativeName>
    <domain>
        <recommendedName>
            <fullName evidence="19">ADP-dependent (S)-NAD(P)H-hydrate dehydratase</fullName>
            <ecNumber evidence="19">4.2.1.136</ecNumber>
        </recommendedName>
        <alternativeName>
            <fullName evidence="19">ADP-dependent NAD(P)HX dehydratase</fullName>
        </alternativeName>
    </domain>
    <domain>
        <recommendedName>
            <fullName evidence="19">NAD(P)H-hydrate epimerase</fullName>
            <ecNumber evidence="19">5.1.99.6</ecNumber>
        </recommendedName>
    </domain>
</protein>
<comment type="catalytic activity">
    <reaction evidence="1 18 19">
        <text>(6R)-NADHX = (6S)-NADHX</text>
        <dbReference type="Rhea" id="RHEA:32215"/>
        <dbReference type="ChEBI" id="CHEBI:64074"/>
        <dbReference type="ChEBI" id="CHEBI:64075"/>
        <dbReference type="EC" id="5.1.99.6"/>
    </reaction>
</comment>
<comment type="caution">
    <text evidence="18">Lacks conserved residue(s) required for the propagation of feature annotation.</text>
</comment>
<evidence type="ECO:0000256" key="8">
    <source>
        <dbReference type="ARBA" id="ARBA00022857"/>
    </source>
</evidence>
<keyword evidence="9 18" id="KW-0630">Potassium</keyword>
<dbReference type="InterPro" id="IPR000631">
    <property type="entry name" value="CARKD"/>
</dbReference>
<dbReference type="InterPro" id="IPR004443">
    <property type="entry name" value="YjeF_N_dom"/>
</dbReference>
<comment type="cofactor">
    <cofactor evidence="18 19">
        <name>K(+)</name>
        <dbReference type="ChEBI" id="CHEBI:29103"/>
    </cofactor>
    <text evidence="18 19">Binds 1 potassium ion per subunit.</text>
</comment>
<evidence type="ECO:0000256" key="5">
    <source>
        <dbReference type="ARBA" id="ARBA00022723"/>
    </source>
</evidence>
<dbReference type="PANTHER" id="PTHR12592">
    <property type="entry name" value="ATP-DEPENDENT (S)-NAD(P)H-HYDRATE DEHYDRATASE FAMILY MEMBER"/>
    <property type="match status" value="1"/>
</dbReference>
<dbReference type="PROSITE" id="PS51383">
    <property type="entry name" value="YJEF_C_3"/>
    <property type="match status" value="1"/>
</dbReference>
<comment type="function">
    <text evidence="18">Catalyzes the epimerization of the S- and R-forms of NAD(P)HX, a damaged form of NAD(P)H that is a result of enzymatic or heat-dependent hydration. This is a prerequisite for the S-specific NAD(P)H-hydrate dehydratase to allow the repair of both epimers of NAD(P)HX.</text>
</comment>
<dbReference type="HAMAP" id="MF_01965">
    <property type="entry name" value="NADHX_dehydratase"/>
    <property type="match status" value="1"/>
</dbReference>
<evidence type="ECO:0000256" key="11">
    <source>
        <dbReference type="ARBA" id="ARBA00023235"/>
    </source>
</evidence>
<comment type="cofactor">
    <cofactor evidence="17">
        <name>Mg(2+)</name>
        <dbReference type="ChEBI" id="CHEBI:18420"/>
    </cofactor>
</comment>
<dbReference type="PIRSF" id="PIRSF017184">
    <property type="entry name" value="Nnr"/>
    <property type="match status" value="1"/>
</dbReference>
<proteinExistence type="inferred from homology"/>
<gene>
    <name evidence="18" type="primary">nnrE</name>
    <name evidence="17" type="synonym">nnrD</name>
    <name evidence="22" type="ORF">QBA37_21535</name>
</gene>
<feature type="binding site" evidence="17">
    <location>
        <position position="355"/>
    </location>
    <ligand>
        <name>(6S)-NADPHX</name>
        <dbReference type="ChEBI" id="CHEBI:64076"/>
    </ligand>
</feature>
<comment type="catalytic activity">
    <reaction evidence="2 18 19">
        <text>(6R)-NADPHX = (6S)-NADPHX</text>
        <dbReference type="Rhea" id="RHEA:32227"/>
        <dbReference type="ChEBI" id="CHEBI:64076"/>
        <dbReference type="ChEBI" id="CHEBI:64077"/>
        <dbReference type="EC" id="5.1.99.6"/>
    </reaction>
</comment>
<feature type="binding site" evidence="17">
    <location>
        <position position="422"/>
    </location>
    <ligand>
        <name>AMP</name>
        <dbReference type="ChEBI" id="CHEBI:456215"/>
    </ligand>
</feature>
<organism evidence="22 23">
    <name type="scientific">Streptomyces silvae</name>
    <dbReference type="NCBI Taxonomy" id="2803812"/>
    <lineage>
        <taxon>Bacteria</taxon>
        <taxon>Bacillati</taxon>
        <taxon>Actinomycetota</taxon>
        <taxon>Actinomycetes</taxon>
        <taxon>Kitasatosporales</taxon>
        <taxon>Streptomycetaceae</taxon>
        <taxon>Streptomyces</taxon>
    </lineage>
</organism>
<comment type="function">
    <text evidence="14 19">Bifunctional enzyme that catalyzes the epimerization of the S- and R-forms of NAD(P)HX and the dehydration of the S-form of NAD(P)HX at the expense of ADP, which is converted to AMP. This allows the repair of both epimers of NAD(P)HX, a damaged form of NAD(P)H that is a result of enzymatic or heat-dependent hydration.</text>
</comment>
<keyword evidence="11 18" id="KW-0413">Isomerase</keyword>
<dbReference type="PANTHER" id="PTHR12592:SF0">
    <property type="entry name" value="ATP-DEPENDENT (S)-NAD(P)H-HYDRATE DEHYDRATASE"/>
    <property type="match status" value="1"/>
</dbReference>
<keyword evidence="13" id="KW-0511">Multifunctional enzyme</keyword>
<keyword evidence="12 17" id="KW-0456">Lyase</keyword>
<comment type="similarity">
    <text evidence="17">Belongs to the NnrD/CARKD family.</text>
</comment>
<dbReference type="EC" id="4.2.1.136" evidence="19"/>
<dbReference type="Proteomes" id="UP001382181">
    <property type="component" value="Unassembled WGS sequence"/>
</dbReference>
<evidence type="ECO:0000256" key="17">
    <source>
        <dbReference type="HAMAP-Rule" id="MF_01965"/>
    </source>
</evidence>
<evidence type="ECO:0000256" key="6">
    <source>
        <dbReference type="ARBA" id="ARBA00022741"/>
    </source>
</evidence>
<dbReference type="NCBIfam" id="TIGR00197">
    <property type="entry name" value="yjeF_nterm"/>
    <property type="match status" value="1"/>
</dbReference>
<dbReference type="Pfam" id="PF01256">
    <property type="entry name" value="Carb_kinase"/>
    <property type="match status" value="1"/>
</dbReference>
<dbReference type="PROSITE" id="PS51385">
    <property type="entry name" value="YJEF_N"/>
    <property type="match status" value="1"/>
</dbReference>
<feature type="binding site" evidence="18">
    <location>
        <begin position="61"/>
        <end position="65"/>
    </location>
    <ligand>
        <name>(6S)-NADPHX</name>
        <dbReference type="ChEBI" id="CHEBI:64076"/>
    </ligand>
</feature>
<sequence length="481" mass="48516">MRHAYSVETVRNAEKALMARLPEGALMQRAAAGLAVACGDLLRRNGRVYGSRVLLLVGSGDNGGDTLYAGARLARRGAGVRALLTTPDKVHRAALDALLAAGGQVLDTPDGVGPVDLVVDGITGIGGRGGLRPEAAELVRAVTAGHAPVLAVDLPSGVEADTGQVLGAAVRADATVTFGTYKPGLLIDPAAERAGALRLVDIGLAAELPPRPDLEALQYADVAALLPEPDAESDKYRRGVVGVAAGSERYPGAAVLAVAGALRGGAGAVRYAGPGADAVIARFPETLVHPGPPSKAGRVQAWVVGPGLGDGTQAAGAVSDVLAADVPVLVDADGLRLMDMAAVRARTSATVLTPHAGEAAALLGVEREEVEAGRLAAVRELAERYRATVLLKGSTTLVAERGDTPVRVNPTGTPWLATAGSGDVLSGLTGSLLAAGLAPRDAASVGAYLHGLAARRTSDGAPVTAQDVADSVPAAWRDVRA</sequence>
<feature type="binding site" evidence="18">
    <location>
        <position position="62"/>
    </location>
    <ligand>
        <name>K(+)</name>
        <dbReference type="ChEBI" id="CHEBI:29103"/>
    </ligand>
</feature>
<evidence type="ECO:0000313" key="22">
    <source>
        <dbReference type="EMBL" id="MEH0561792.1"/>
    </source>
</evidence>
<evidence type="ECO:0000256" key="16">
    <source>
        <dbReference type="ARBA" id="ARBA00049209"/>
    </source>
</evidence>
<keyword evidence="7 17" id="KW-0067">ATP-binding</keyword>
<evidence type="ECO:0000256" key="2">
    <source>
        <dbReference type="ARBA" id="ARBA00000909"/>
    </source>
</evidence>
<dbReference type="InterPro" id="IPR029056">
    <property type="entry name" value="Ribokinase-like"/>
</dbReference>
<feature type="domain" description="YjeF N-terminal" evidence="21">
    <location>
        <begin position="10"/>
        <end position="210"/>
    </location>
</feature>
<dbReference type="CDD" id="cd01171">
    <property type="entry name" value="YXKO-related"/>
    <property type="match status" value="1"/>
</dbReference>
<dbReference type="InterPro" id="IPR030677">
    <property type="entry name" value="Nnr"/>
</dbReference>
<keyword evidence="8 17" id="KW-0521">NADP</keyword>
<feature type="binding site" evidence="17">
    <location>
        <position position="423"/>
    </location>
    <ligand>
        <name>(6S)-NADPHX</name>
        <dbReference type="ChEBI" id="CHEBI:64076"/>
    </ligand>
</feature>
<dbReference type="InterPro" id="IPR036652">
    <property type="entry name" value="YjeF_N_dom_sf"/>
</dbReference>
<reference evidence="22 23" key="1">
    <citation type="submission" date="2023-04" db="EMBL/GenBank/DDBJ databases">
        <title>Genomic diversity of scab-causing Streptomyces spp. in the province of Quebec, Canada.</title>
        <authorList>
            <person name="Biessy A."/>
            <person name="Cadieux M."/>
            <person name="Ciotola M."/>
            <person name="Filion M."/>
        </authorList>
    </citation>
    <scope>NUCLEOTIDE SEQUENCE [LARGE SCALE GENOMIC DNA]</scope>
    <source>
        <strain evidence="22 23">B21-103</strain>
    </source>
</reference>
<dbReference type="NCBIfam" id="TIGR00196">
    <property type="entry name" value="yjeF_cterm"/>
    <property type="match status" value="1"/>
</dbReference>
<evidence type="ECO:0000256" key="10">
    <source>
        <dbReference type="ARBA" id="ARBA00023027"/>
    </source>
</evidence>
<comment type="function">
    <text evidence="17">Catalyzes the dehydration of the S-form of NAD(P)HX at the expense of ADP, which is converted to AMP. Together with NAD(P)HX epimerase, which catalyzes the epimerization of the S- and R-forms, the enzyme allows the repair of both epimers of NAD(P)HX, a damaged form of NAD(P)H that is a result of enzymatic or heat-dependent hydration.</text>
</comment>
<feature type="binding site" evidence="18">
    <location>
        <position position="156"/>
    </location>
    <ligand>
        <name>K(+)</name>
        <dbReference type="ChEBI" id="CHEBI:29103"/>
    </ligand>
</feature>
<dbReference type="SUPFAM" id="SSF64153">
    <property type="entry name" value="YjeF N-terminal domain-like"/>
    <property type="match status" value="1"/>
</dbReference>
<dbReference type="SUPFAM" id="SSF53613">
    <property type="entry name" value="Ribokinase-like"/>
    <property type="match status" value="1"/>
</dbReference>
<evidence type="ECO:0000256" key="3">
    <source>
        <dbReference type="ARBA" id="ARBA00006001"/>
    </source>
</evidence>
<feature type="binding site" evidence="18">
    <location>
        <begin position="124"/>
        <end position="130"/>
    </location>
    <ligand>
        <name>(6S)-NADPHX</name>
        <dbReference type="ChEBI" id="CHEBI:64076"/>
    </ligand>
</feature>
<evidence type="ECO:0000256" key="19">
    <source>
        <dbReference type="PIRNR" id="PIRNR017184"/>
    </source>
</evidence>
<keyword evidence="6 17" id="KW-0547">Nucleotide-binding</keyword>
<keyword evidence="10 17" id="KW-0520">NAD</keyword>
<dbReference type="Gene3D" id="3.40.50.10260">
    <property type="entry name" value="YjeF N-terminal domain"/>
    <property type="match status" value="1"/>
</dbReference>
<evidence type="ECO:0000256" key="12">
    <source>
        <dbReference type="ARBA" id="ARBA00023239"/>
    </source>
</evidence>
<dbReference type="EC" id="5.1.99.6" evidence="19"/>
<keyword evidence="5 18" id="KW-0479">Metal-binding</keyword>